<dbReference type="NCBIfam" id="TIGR01573">
    <property type="entry name" value="cas2"/>
    <property type="match status" value="1"/>
</dbReference>
<dbReference type="EMBL" id="JASNVW010000008">
    <property type="protein sequence ID" value="MDK6029403.1"/>
    <property type="molecule type" value="Genomic_DNA"/>
</dbReference>
<comment type="similarity">
    <text evidence="8">Belongs to the CRISPR-associated endoribonuclease Cas2 protein family.</text>
</comment>
<dbReference type="RefSeq" id="WP_285274390.1">
    <property type="nucleotide sequence ID" value="NZ_JASNVW010000008.1"/>
</dbReference>
<dbReference type="PANTHER" id="PTHR34405:SF3">
    <property type="entry name" value="CRISPR-ASSOCIATED ENDORIBONUCLEASE CAS2 3"/>
    <property type="match status" value="1"/>
</dbReference>
<dbReference type="GO" id="GO:0004519">
    <property type="term" value="F:endonuclease activity"/>
    <property type="evidence" value="ECO:0007669"/>
    <property type="project" value="UniProtKB-UniRule"/>
</dbReference>
<evidence type="ECO:0000256" key="8">
    <source>
        <dbReference type="HAMAP-Rule" id="MF_01471"/>
    </source>
</evidence>
<dbReference type="EC" id="3.1.-.-" evidence="8"/>
<dbReference type="HAMAP" id="MF_01471">
    <property type="entry name" value="Cas2"/>
    <property type="match status" value="1"/>
</dbReference>
<keyword evidence="2 8" id="KW-0540">Nuclease</keyword>
<keyword evidence="10" id="KW-1185">Reference proteome</keyword>
<reference evidence="9 10" key="1">
    <citation type="submission" date="2023-05" db="EMBL/GenBank/DDBJ databases">
        <title>A new hyperthermophilic archaea 'Ignisphaera cupida' sp. nov. and description of the family 'Ignisphaeraceae' fam. nov.</title>
        <authorList>
            <person name="Podosokorskaya O.A."/>
            <person name="Elcheninov A.G."/>
            <person name="Klukina A."/>
            <person name="Merkel A.Y."/>
        </authorList>
    </citation>
    <scope>NUCLEOTIDE SEQUENCE [LARGE SCALE GENOMIC DNA]</scope>
    <source>
        <strain evidence="9 10">4213-co</strain>
    </source>
</reference>
<evidence type="ECO:0000256" key="7">
    <source>
        <dbReference type="ARBA" id="ARBA00023118"/>
    </source>
</evidence>
<evidence type="ECO:0000313" key="10">
    <source>
        <dbReference type="Proteomes" id="UP001529235"/>
    </source>
</evidence>
<keyword evidence="7 8" id="KW-0051">Antiviral defense</keyword>
<comment type="cofactor">
    <cofactor evidence="1 8">
        <name>Mg(2+)</name>
        <dbReference type="ChEBI" id="CHEBI:18420"/>
    </cofactor>
</comment>
<evidence type="ECO:0000256" key="1">
    <source>
        <dbReference type="ARBA" id="ARBA00001946"/>
    </source>
</evidence>
<evidence type="ECO:0000256" key="4">
    <source>
        <dbReference type="ARBA" id="ARBA00022759"/>
    </source>
</evidence>
<keyword evidence="5 8" id="KW-0378">Hydrolase</keyword>
<proteinExistence type="inferred from homology"/>
<name>A0ABD4ZA15_9CREN</name>
<dbReference type="Pfam" id="PF09827">
    <property type="entry name" value="CRISPR_Cas2"/>
    <property type="match status" value="1"/>
</dbReference>
<keyword evidence="4 8" id="KW-0255">Endonuclease</keyword>
<accession>A0ABD4ZA15</accession>
<comment type="caution">
    <text evidence="9">The sequence shown here is derived from an EMBL/GenBank/DDBJ whole genome shotgun (WGS) entry which is preliminary data.</text>
</comment>
<dbReference type="InterPro" id="IPR021127">
    <property type="entry name" value="CRISPR_associated_Cas2"/>
</dbReference>
<organism evidence="9 10">
    <name type="scientific">Ignisphaera cupida</name>
    <dbReference type="NCBI Taxonomy" id="3050454"/>
    <lineage>
        <taxon>Archaea</taxon>
        <taxon>Thermoproteota</taxon>
        <taxon>Thermoprotei</taxon>
        <taxon>Desulfurococcales</taxon>
        <taxon>Desulfurococcaceae</taxon>
        <taxon>Ignisphaera</taxon>
    </lineage>
</organism>
<gene>
    <name evidence="8 9" type="primary">cas2</name>
    <name evidence="9" type="ORF">QPL79_08510</name>
</gene>
<comment type="function">
    <text evidence="8">CRISPR (clustered regularly interspaced short palindromic repeat), is an adaptive immune system that provides protection against mobile genetic elements (viruses, transposable elements and conjugative plasmids). CRISPR clusters contain sequences complementary to antecedent mobile elements and target invading nucleic acids. CRISPR clusters are transcribed and processed into CRISPR RNA (crRNA). Functions as a ssRNA-specific endoribonuclease. Involved in the integration of spacer DNA into the CRISPR cassette.</text>
</comment>
<dbReference type="SUPFAM" id="SSF143430">
    <property type="entry name" value="TTP0101/SSO1404-like"/>
    <property type="match status" value="1"/>
</dbReference>
<keyword evidence="6 8" id="KW-0460">Magnesium</keyword>
<comment type="subunit">
    <text evidence="8">Homodimer, forms a heterotetramer with a Cas1 homodimer.</text>
</comment>
<dbReference type="PANTHER" id="PTHR34405">
    <property type="entry name" value="CRISPR-ASSOCIATED ENDORIBONUCLEASE CAS2"/>
    <property type="match status" value="1"/>
</dbReference>
<evidence type="ECO:0000256" key="3">
    <source>
        <dbReference type="ARBA" id="ARBA00022723"/>
    </source>
</evidence>
<evidence type="ECO:0000256" key="6">
    <source>
        <dbReference type="ARBA" id="ARBA00022842"/>
    </source>
</evidence>
<keyword evidence="3 8" id="KW-0479">Metal-binding</keyword>
<dbReference type="GO" id="GO:0046872">
    <property type="term" value="F:metal ion binding"/>
    <property type="evidence" value="ECO:0007669"/>
    <property type="project" value="UniProtKB-UniRule"/>
</dbReference>
<evidence type="ECO:0000313" key="9">
    <source>
        <dbReference type="EMBL" id="MDK6029403.1"/>
    </source>
</evidence>
<dbReference type="Proteomes" id="UP001529235">
    <property type="component" value="Unassembled WGS sequence"/>
</dbReference>
<feature type="binding site" evidence="8">
    <location>
        <position position="10"/>
    </location>
    <ligand>
        <name>Mg(2+)</name>
        <dbReference type="ChEBI" id="CHEBI:18420"/>
        <note>catalytic</note>
    </ligand>
</feature>
<dbReference type="GO" id="GO:0016787">
    <property type="term" value="F:hydrolase activity"/>
    <property type="evidence" value="ECO:0007669"/>
    <property type="project" value="UniProtKB-KW"/>
</dbReference>
<protein>
    <recommendedName>
        <fullName evidence="8">CRISPR-associated endoribonuclease Cas2</fullName>
        <ecNumber evidence="8">3.1.-.-</ecNumber>
    </recommendedName>
</protein>
<evidence type="ECO:0000256" key="2">
    <source>
        <dbReference type="ARBA" id="ARBA00022722"/>
    </source>
</evidence>
<sequence>MTTYVVIAYDISDNSRRFEASEKLRGLGFVRIQRSLYIARGGYTLAKEAFRTLLRVIDRSRDSVFVVVLSKESFEKAFIHGAAVDLGEESSKIL</sequence>
<evidence type="ECO:0000256" key="5">
    <source>
        <dbReference type="ARBA" id="ARBA00022801"/>
    </source>
</evidence>
<dbReference type="CDD" id="cd09725">
    <property type="entry name" value="Cas2_I_II_III"/>
    <property type="match status" value="1"/>
</dbReference>
<dbReference type="AlphaFoldDB" id="A0ABD4ZA15"/>
<dbReference type="InterPro" id="IPR019199">
    <property type="entry name" value="Virulence_VapD/CRISPR_Cas2"/>
</dbReference>
<dbReference type="Gene3D" id="3.30.70.240">
    <property type="match status" value="1"/>
</dbReference>
<dbReference type="GO" id="GO:0051607">
    <property type="term" value="P:defense response to virus"/>
    <property type="evidence" value="ECO:0007669"/>
    <property type="project" value="UniProtKB-UniRule"/>
</dbReference>
<dbReference type="GO" id="GO:0043571">
    <property type="term" value="P:maintenance of CRISPR repeat elements"/>
    <property type="evidence" value="ECO:0007669"/>
    <property type="project" value="UniProtKB-UniRule"/>
</dbReference>